<reference evidence="3 4" key="1">
    <citation type="submission" date="2016-10" db="EMBL/GenBank/DDBJ databases">
        <authorList>
            <person name="de Groot N.N."/>
        </authorList>
    </citation>
    <scope>NUCLEOTIDE SEQUENCE [LARGE SCALE GENOMIC DNA]</scope>
    <source>
        <strain evidence="3 4">ATCC 35958</strain>
    </source>
</reference>
<dbReference type="AlphaFoldDB" id="A0A1H9DMX0"/>
<organism evidence="3 4">
    <name type="scientific">Giesbergeria anulus</name>
    <dbReference type="NCBI Taxonomy" id="180197"/>
    <lineage>
        <taxon>Bacteria</taxon>
        <taxon>Pseudomonadati</taxon>
        <taxon>Pseudomonadota</taxon>
        <taxon>Betaproteobacteria</taxon>
        <taxon>Burkholderiales</taxon>
        <taxon>Comamonadaceae</taxon>
        <taxon>Giesbergeria</taxon>
    </lineage>
</organism>
<dbReference type="HAMAP" id="MF_00460">
    <property type="entry name" value="UPF0125_RnfH"/>
    <property type="match status" value="1"/>
</dbReference>
<gene>
    <name evidence="3" type="ORF">SAMN02982919_00083</name>
</gene>
<dbReference type="Pfam" id="PF03658">
    <property type="entry name" value="Ub-RnfH"/>
    <property type="match status" value="1"/>
</dbReference>
<dbReference type="InterPro" id="IPR037021">
    <property type="entry name" value="RnfH_sf"/>
</dbReference>
<dbReference type="SUPFAM" id="SSF54285">
    <property type="entry name" value="MoaD/ThiS"/>
    <property type="match status" value="1"/>
</dbReference>
<evidence type="ECO:0000256" key="2">
    <source>
        <dbReference type="HAMAP-Rule" id="MF_00460"/>
    </source>
</evidence>
<evidence type="ECO:0000256" key="1">
    <source>
        <dbReference type="ARBA" id="ARBA00010645"/>
    </source>
</evidence>
<dbReference type="STRING" id="180197.SAMN02982919_00083"/>
<dbReference type="OrthoDB" id="9796575at2"/>
<keyword evidence="4" id="KW-1185">Reference proteome</keyword>
<dbReference type="Proteomes" id="UP000199766">
    <property type="component" value="Unassembled WGS sequence"/>
</dbReference>
<proteinExistence type="inferred from homology"/>
<sequence length="116" mass="12794">MVEALVADTPGWLRVVVAASLQPRQVLERTLQLPVGATLADAVQASALLAPDLPLEQWPTCGIWGKVMAPTQVLRDGDRVELYRPLTVDPKVARRERFSRQGARAAGLFARPKDRR</sequence>
<dbReference type="InterPro" id="IPR016155">
    <property type="entry name" value="Mopterin_synth/thiamin_S_b"/>
</dbReference>
<dbReference type="EMBL" id="FOGD01000001">
    <property type="protein sequence ID" value="SEQ14852.1"/>
    <property type="molecule type" value="Genomic_DNA"/>
</dbReference>
<protein>
    <recommendedName>
        <fullName evidence="2">UPF0125 protein SAMN02982919_00083</fullName>
    </recommendedName>
</protein>
<evidence type="ECO:0000313" key="4">
    <source>
        <dbReference type="Proteomes" id="UP000199766"/>
    </source>
</evidence>
<comment type="similarity">
    <text evidence="1 2">Belongs to the UPF0125 (RnfH) family.</text>
</comment>
<evidence type="ECO:0000313" key="3">
    <source>
        <dbReference type="EMBL" id="SEQ14852.1"/>
    </source>
</evidence>
<dbReference type="PANTHER" id="PTHR37483:SF1">
    <property type="entry name" value="UPF0125 PROTEIN RATB"/>
    <property type="match status" value="1"/>
</dbReference>
<dbReference type="Gene3D" id="3.10.20.280">
    <property type="entry name" value="RnfH-like"/>
    <property type="match status" value="1"/>
</dbReference>
<dbReference type="InterPro" id="IPR005346">
    <property type="entry name" value="RnfH"/>
</dbReference>
<name>A0A1H9DMX0_9BURK</name>
<dbReference type="RefSeq" id="WP_091451069.1">
    <property type="nucleotide sequence ID" value="NZ_FOGD01000001.1"/>
</dbReference>
<dbReference type="PANTHER" id="PTHR37483">
    <property type="entry name" value="UPF0125 PROTEIN RATB"/>
    <property type="match status" value="1"/>
</dbReference>
<accession>A0A1H9DMX0</accession>